<evidence type="ECO:0000256" key="7">
    <source>
        <dbReference type="ARBA" id="ARBA00022723"/>
    </source>
</evidence>
<comment type="subcellular location">
    <subcellularLocation>
        <location evidence="2">Membrane</location>
    </subcellularLocation>
</comment>
<evidence type="ECO:0008006" key="18">
    <source>
        <dbReference type="Google" id="ProtNLM"/>
    </source>
</evidence>
<feature type="transmembrane region" description="Helical" evidence="15">
    <location>
        <begin position="199"/>
        <end position="215"/>
    </location>
</feature>
<dbReference type="Pfam" id="PF00067">
    <property type="entry name" value="p450"/>
    <property type="match status" value="1"/>
</dbReference>
<name>A0A8H6WG13_9AGAR</name>
<dbReference type="SUPFAM" id="SSF48264">
    <property type="entry name" value="Cytochrome P450"/>
    <property type="match status" value="1"/>
</dbReference>
<dbReference type="RefSeq" id="XP_037226360.1">
    <property type="nucleotide sequence ID" value="XM_037358450.1"/>
</dbReference>
<dbReference type="InterPro" id="IPR036396">
    <property type="entry name" value="Cyt_P450_sf"/>
</dbReference>
<keyword evidence="17" id="KW-1185">Reference proteome</keyword>
<comment type="cofactor">
    <cofactor evidence="1 13">
        <name>heme</name>
        <dbReference type="ChEBI" id="CHEBI:30413"/>
    </cofactor>
</comment>
<sequence>MAASASSPLSVLGSVVHPMSAVAAILGVYTVINAFKLVNFLRTTAYFPRVYSIFQPFALPGLLFPTTSWNSGLDWHWAGRFKTYAEAETVQLVPLVSGISNLWTSNVDIARQVAVGSHRSKWFKPEGSSQVLLMWGMNIVAADGSMWRKHRRVVGPAFGVDLYKLVWKKSRDIYNDMMNVEGWDREGRKSVDIPVVQQYMLKFAFLVIINCGFGFPSTWAVPPSSKDGTMPIQEALRLVIEHNMLLLFLPKWIFRLPIAKLQRVRAARERLISFMHEQIAKRQEDVASGKELQSDAFTMLVKANQDEDGKYALDDDELIGNIFVLMFAGHETTAHTLAATLGFMALHQDIQEEVLQQILEIVGSERDPVSIVIFLMKRVINVQIFDDYGKLDKVLAIFYEAARMFPAGHVLIREASEDTILQVQNPVGEEGTTSVPIQKGTQARFQLIVDMIGLQYNPRYFDQPEVYRPSRWYGLPADSEAFTAFSIGPRACLGRRFATVEATCFLALLLRDWKVTPLLKEGETEKQWGERVMHANIVVTLGARDIPLRFERRPVLQP</sequence>
<evidence type="ECO:0000256" key="8">
    <source>
        <dbReference type="ARBA" id="ARBA00022989"/>
    </source>
</evidence>
<dbReference type="InterPro" id="IPR001128">
    <property type="entry name" value="Cyt_P450"/>
</dbReference>
<dbReference type="GO" id="GO:0020037">
    <property type="term" value="F:heme binding"/>
    <property type="evidence" value="ECO:0007669"/>
    <property type="project" value="InterPro"/>
</dbReference>
<dbReference type="Gene3D" id="1.10.630.10">
    <property type="entry name" value="Cytochrome P450"/>
    <property type="match status" value="1"/>
</dbReference>
<dbReference type="InterPro" id="IPR002401">
    <property type="entry name" value="Cyt_P450_E_grp-I"/>
</dbReference>
<evidence type="ECO:0000256" key="15">
    <source>
        <dbReference type="SAM" id="Phobius"/>
    </source>
</evidence>
<evidence type="ECO:0000256" key="5">
    <source>
        <dbReference type="ARBA" id="ARBA00022617"/>
    </source>
</evidence>
<dbReference type="GO" id="GO:0004497">
    <property type="term" value="F:monooxygenase activity"/>
    <property type="evidence" value="ECO:0007669"/>
    <property type="project" value="UniProtKB-KW"/>
</dbReference>
<proteinExistence type="inferred from homology"/>
<dbReference type="InterPro" id="IPR017972">
    <property type="entry name" value="Cyt_P450_CS"/>
</dbReference>
<evidence type="ECO:0000256" key="11">
    <source>
        <dbReference type="ARBA" id="ARBA00023033"/>
    </source>
</evidence>
<accession>A0A8H6WG13</accession>
<dbReference type="EMBL" id="JACAZF010000001">
    <property type="protein sequence ID" value="KAF7316337.1"/>
    <property type="molecule type" value="Genomic_DNA"/>
</dbReference>
<keyword evidence="7 13" id="KW-0479">Metal-binding</keyword>
<evidence type="ECO:0000256" key="3">
    <source>
        <dbReference type="ARBA" id="ARBA00004721"/>
    </source>
</evidence>
<evidence type="ECO:0000256" key="12">
    <source>
        <dbReference type="ARBA" id="ARBA00023136"/>
    </source>
</evidence>
<evidence type="ECO:0000256" key="13">
    <source>
        <dbReference type="PIRSR" id="PIRSR602401-1"/>
    </source>
</evidence>
<dbReference type="OrthoDB" id="1470350at2759"/>
<evidence type="ECO:0000256" key="1">
    <source>
        <dbReference type="ARBA" id="ARBA00001971"/>
    </source>
</evidence>
<keyword evidence="9 14" id="KW-0560">Oxidoreductase</keyword>
<dbReference type="PRINTS" id="PR00463">
    <property type="entry name" value="EP450I"/>
</dbReference>
<keyword evidence="8 15" id="KW-1133">Transmembrane helix</keyword>
<dbReference type="AlphaFoldDB" id="A0A8H6WG13"/>
<keyword evidence="10 13" id="KW-0408">Iron</keyword>
<comment type="caution">
    <text evidence="16">The sequence shown here is derived from an EMBL/GenBank/DDBJ whole genome shotgun (WGS) entry which is preliminary data.</text>
</comment>
<evidence type="ECO:0000313" key="17">
    <source>
        <dbReference type="Proteomes" id="UP000636479"/>
    </source>
</evidence>
<protein>
    <recommendedName>
        <fullName evidence="18">Cytochrome P450</fullName>
    </recommendedName>
</protein>
<feature type="binding site" description="axial binding residue" evidence="13">
    <location>
        <position position="492"/>
    </location>
    <ligand>
        <name>heme</name>
        <dbReference type="ChEBI" id="CHEBI:30413"/>
    </ligand>
    <ligandPart>
        <name>Fe</name>
        <dbReference type="ChEBI" id="CHEBI:18248"/>
    </ligandPart>
</feature>
<keyword evidence="12 15" id="KW-0472">Membrane</keyword>
<evidence type="ECO:0000256" key="4">
    <source>
        <dbReference type="ARBA" id="ARBA00010617"/>
    </source>
</evidence>
<evidence type="ECO:0000256" key="14">
    <source>
        <dbReference type="RuleBase" id="RU000461"/>
    </source>
</evidence>
<dbReference type="GO" id="GO:0016705">
    <property type="term" value="F:oxidoreductase activity, acting on paired donors, with incorporation or reduction of molecular oxygen"/>
    <property type="evidence" value="ECO:0007669"/>
    <property type="project" value="InterPro"/>
</dbReference>
<feature type="transmembrane region" description="Helical" evidence="15">
    <location>
        <begin position="12"/>
        <end position="32"/>
    </location>
</feature>
<keyword evidence="6 15" id="KW-0812">Transmembrane</keyword>
<dbReference type="Proteomes" id="UP000636479">
    <property type="component" value="Unassembled WGS sequence"/>
</dbReference>
<evidence type="ECO:0000313" key="16">
    <source>
        <dbReference type="EMBL" id="KAF7316337.1"/>
    </source>
</evidence>
<keyword evidence="11 14" id="KW-0503">Monooxygenase</keyword>
<dbReference type="GO" id="GO:0016020">
    <property type="term" value="C:membrane"/>
    <property type="evidence" value="ECO:0007669"/>
    <property type="project" value="UniProtKB-SubCell"/>
</dbReference>
<gene>
    <name evidence="16" type="ORF">MIND_00152500</name>
</gene>
<dbReference type="InterPro" id="IPR050121">
    <property type="entry name" value="Cytochrome_P450_monoxygenase"/>
</dbReference>
<keyword evidence="5 13" id="KW-0349">Heme</keyword>
<evidence type="ECO:0000256" key="9">
    <source>
        <dbReference type="ARBA" id="ARBA00023002"/>
    </source>
</evidence>
<dbReference type="PANTHER" id="PTHR24305">
    <property type="entry name" value="CYTOCHROME P450"/>
    <property type="match status" value="1"/>
</dbReference>
<comment type="pathway">
    <text evidence="3">Secondary metabolite biosynthesis; terpenoid biosynthesis.</text>
</comment>
<evidence type="ECO:0000256" key="10">
    <source>
        <dbReference type="ARBA" id="ARBA00023004"/>
    </source>
</evidence>
<dbReference type="GO" id="GO:0005506">
    <property type="term" value="F:iron ion binding"/>
    <property type="evidence" value="ECO:0007669"/>
    <property type="project" value="InterPro"/>
</dbReference>
<evidence type="ECO:0000256" key="6">
    <source>
        <dbReference type="ARBA" id="ARBA00022692"/>
    </source>
</evidence>
<dbReference type="PANTHER" id="PTHR24305:SF166">
    <property type="entry name" value="CYTOCHROME P450 12A4, MITOCHONDRIAL-RELATED"/>
    <property type="match status" value="1"/>
</dbReference>
<dbReference type="PROSITE" id="PS00086">
    <property type="entry name" value="CYTOCHROME_P450"/>
    <property type="match status" value="1"/>
</dbReference>
<organism evidence="16 17">
    <name type="scientific">Mycena indigotica</name>
    <dbReference type="NCBI Taxonomy" id="2126181"/>
    <lineage>
        <taxon>Eukaryota</taxon>
        <taxon>Fungi</taxon>
        <taxon>Dikarya</taxon>
        <taxon>Basidiomycota</taxon>
        <taxon>Agaricomycotina</taxon>
        <taxon>Agaricomycetes</taxon>
        <taxon>Agaricomycetidae</taxon>
        <taxon>Agaricales</taxon>
        <taxon>Marasmiineae</taxon>
        <taxon>Mycenaceae</taxon>
        <taxon>Mycena</taxon>
    </lineage>
</organism>
<dbReference type="PRINTS" id="PR00385">
    <property type="entry name" value="P450"/>
</dbReference>
<evidence type="ECO:0000256" key="2">
    <source>
        <dbReference type="ARBA" id="ARBA00004370"/>
    </source>
</evidence>
<dbReference type="GeneID" id="59340966"/>
<comment type="similarity">
    <text evidence="4 14">Belongs to the cytochrome P450 family.</text>
</comment>
<reference evidence="16" key="1">
    <citation type="submission" date="2020-05" db="EMBL/GenBank/DDBJ databases">
        <title>Mycena genomes resolve the evolution of fungal bioluminescence.</title>
        <authorList>
            <person name="Tsai I.J."/>
        </authorList>
    </citation>
    <scope>NUCLEOTIDE SEQUENCE</scope>
    <source>
        <strain evidence="16">171206Taipei</strain>
    </source>
</reference>